<accession>A0A6H0SKB6</accession>
<evidence type="ECO:0000313" key="2">
    <source>
        <dbReference type="Proteomes" id="UP000502331"/>
    </source>
</evidence>
<organism evidence="1 2">
    <name type="scientific">Glutamicibacter mishrai</name>
    <dbReference type="NCBI Taxonomy" id="1775880"/>
    <lineage>
        <taxon>Bacteria</taxon>
        <taxon>Bacillati</taxon>
        <taxon>Actinomycetota</taxon>
        <taxon>Actinomycetes</taxon>
        <taxon>Micrococcales</taxon>
        <taxon>Micrococcaceae</taxon>
        <taxon>Glutamicibacter</taxon>
    </lineage>
</organism>
<evidence type="ECO:0000313" key="1">
    <source>
        <dbReference type="EMBL" id="QIV87838.1"/>
    </source>
</evidence>
<name>A0A6H0SKB6_9MICC</name>
<proteinExistence type="predicted"/>
<dbReference type="GO" id="GO:0003989">
    <property type="term" value="F:acetyl-CoA carboxylase activity"/>
    <property type="evidence" value="ECO:0007669"/>
    <property type="project" value="InterPro"/>
</dbReference>
<keyword evidence="2" id="KW-1185">Reference proteome</keyword>
<dbReference type="EMBL" id="CP032549">
    <property type="protein sequence ID" value="QIV87838.1"/>
    <property type="molecule type" value="Genomic_DNA"/>
</dbReference>
<protein>
    <submittedName>
        <fullName evidence="1">Acyl-CoA carboxylase subunit epsilon</fullName>
    </submittedName>
</protein>
<dbReference type="AlphaFoldDB" id="A0A6H0SKB6"/>
<dbReference type="Proteomes" id="UP000502331">
    <property type="component" value="Chromosome"/>
</dbReference>
<dbReference type="InterPro" id="IPR032716">
    <property type="entry name" value="ACC_epsilon"/>
</dbReference>
<dbReference type="Pfam" id="PF13822">
    <property type="entry name" value="ACC_epsilon"/>
    <property type="match status" value="1"/>
</dbReference>
<sequence length="126" mass="13962">MRSSHRATPACSWCAACAPCARSTQYCHRRSTATSRCKRRSHRRFEYYPGAKPMQQDTATPAAPQIRVTKGNPTAEELAAVTALLCAMGNTPVEQPEAAAPAKKRVTRLRKRRALTPRLGWAIGRR</sequence>
<reference evidence="1 2" key="1">
    <citation type="submission" date="2018-09" db="EMBL/GenBank/DDBJ databases">
        <title>Glutamicibacter mishrai S5-52T (LMG 29155T = KCTC 39846T).</title>
        <authorList>
            <person name="Das S.K."/>
        </authorList>
    </citation>
    <scope>NUCLEOTIDE SEQUENCE [LARGE SCALE GENOMIC DNA]</scope>
    <source>
        <strain evidence="1 2">S5-52</strain>
    </source>
</reference>
<dbReference type="GO" id="GO:0004658">
    <property type="term" value="F:propionyl-CoA carboxylase activity"/>
    <property type="evidence" value="ECO:0007669"/>
    <property type="project" value="InterPro"/>
</dbReference>
<gene>
    <name evidence="1" type="ORF">D3791_12415</name>
</gene>